<dbReference type="SUPFAM" id="SSF53474">
    <property type="entry name" value="alpha/beta-Hydrolases"/>
    <property type="match status" value="1"/>
</dbReference>
<dbReference type="PANTHER" id="PTHR33630">
    <property type="entry name" value="CUTINASE RV1984C-RELATED-RELATED"/>
    <property type="match status" value="1"/>
</dbReference>
<dbReference type="Gene3D" id="3.40.50.1820">
    <property type="entry name" value="alpha/beta hydrolase"/>
    <property type="match status" value="1"/>
</dbReference>
<dbReference type="GO" id="GO:0052689">
    <property type="term" value="F:carboxylic ester hydrolase activity"/>
    <property type="evidence" value="ECO:0007669"/>
    <property type="project" value="UniProtKB-KW"/>
</dbReference>
<dbReference type="PANTHER" id="PTHR33630:SF9">
    <property type="entry name" value="CUTINASE 4"/>
    <property type="match status" value="1"/>
</dbReference>
<evidence type="ECO:0000256" key="4">
    <source>
        <dbReference type="ARBA" id="ARBA00023157"/>
    </source>
</evidence>
<comment type="caution">
    <text evidence="5">The sequence shown here is derived from an EMBL/GenBank/DDBJ whole genome shotgun (WGS) entry which is preliminary data.</text>
</comment>
<protein>
    <submittedName>
        <fullName evidence="5">Cutinase family protein</fullName>
    </submittedName>
</protein>
<name>A0A849BRU4_9ACTN</name>
<keyword evidence="6" id="KW-1185">Reference proteome</keyword>
<dbReference type="EMBL" id="JABEMA010000184">
    <property type="protein sequence ID" value="NNH23717.1"/>
    <property type="molecule type" value="Genomic_DNA"/>
</dbReference>
<comment type="similarity">
    <text evidence="1">Belongs to the cutinase family.</text>
</comment>
<accession>A0A849BRU4</accession>
<keyword evidence="2" id="KW-0719">Serine esterase</keyword>
<dbReference type="SMART" id="SM01110">
    <property type="entry name" value="Cutinase"/>
    <property type="match status" value="1"/>
</dbReference>
<dbReference type="InterPro" id="IPR000675">
    <property type="entry name" value="Cutinase/axe"/>
</dbReference>
<keyword evidence="3" id="KW-0378">Hydrolase</keyword>
<evidence type="ECO:0000313" key="6">
    <source>
        <dbReference type="Proteomes" id="UP000555552"/>
    </source>
</evidence>
<dbReference type="Pfam" id="PF01083">
    <property type="entry name" value="Cutinase"/>
    <property type="match status" value="1"/>
</dbReference>
<evidence type="ECO:0000313" key="5">
    <source>
        <dbReference type="EMBL" id="NNH23717.1"/>
    </source>
</evidence>
<sequence>MAAAALAASLLASGGVGGRPAAAAPSACADVEVVVARGTGEAPGLGVVGRSFARELAAALPGRTTTTHAVAYSAEQTRESVEQGAADLAAHVQRRIDECPGTRLVVGGMSLGAAVVSLAAARASGRQGGRAVPAADADRVAAVVVFGNPLGSLGLSLDELVPELRGRSRDYCATLDDVCGRYEPALPGGHASYVSGGATREGAAFAAALVD</sequence>
<keyword evidence="4" id="KW-1015">Disulfide bond</keyword>
<dbReference type="Proteomes" id="UP000555552">
    <property type="component" value="Unassembled WGS sequence"/>
</dbReference>
<dbReference type="AlphaFoldDB" id="A0A849BRU4"/>
<dbReference type="InterPro" id="IPR029058">
    <property type="entry name" value="AB_hydrolase_fold"/>
</dbReference>
<organism evidence="5 6">
    <name type="scientific">Pseudokineococcus marinus</name>
    <dbReference type="NCBI Taxonomy" id="351215"/>
    <lineage>
        <taxon>Bacteria</taxon>
        <taxon>Bacillati</taxon>
        <taxon>Actinomycetota</taxon>
        <taxon>Actinomycetes</taxon>
        <taxon>Kineosporiales</taxon>
        <taxon>Kineosporiaceae</taxon>
        <taxon>Pseudokineococcus</taxon>
    </lineage>
</organism>
<evidence type="ECO:0000256" key="2">
    <source>
        <dbReference type="ARBA" id="ARBA00022487"/>
    </source>
</evidence>
<evidence type="ECO:0000256" key="3">
    <source>
        <dbReference type="ARBA" id="ARBA00022801"/>
    </source>
</evidence>
<evidence type="ECO:0000256" key="1">
    <source>
        <dbReference type="ARBA" id="ARBA00007534"/>
    </source>
</evidence>
<gene>
    <name evidence="5" type="ORF">HLB09_11570</name>
</gene>
<dbReference type="RefSeq" id="WP_171203516.1">
    <property type="nucleotide sequence ID" value="NZ_BAAANP010000007.1"/>
</dbReference>
<reference evidence="5 6" key="1">
    <citation type="submission" date="2020-05" db="EMBL/GenBank/DDBJ databases">
        <title>MicrobeNet Type strains.</title>
        <authorList>
            <person name="Nicholson A.C."/>
        </authorList>
    </citation>
    <scope>NUCLEOTIDE SEQUENCE [LARGE SCALE GENOMIC DNA]</scope>
    <source>
        <strain evidence="5 6">JCM 14547</strain>
    </source>
</reference>
<proteinExistence type="inferred from homology"/>